<protein>
    <submittedName>
        <fullName evidence="1">Uncharacterized protein</fullName>
    </submittedName>
</protein>
<dbReference type="EMBL" id="AP019735">
    <property type="protein sequence ID" value="BBL03903.1"/>
    <property type="molecule type" value="Genomic_DNA"/>
</dbReference>
<evidence type="ECO:0000313" key="2">
    <source>
        <dbReference type="Proteomes" id="UP000318946"/>
    </source>
</evidence>
<dbReference type="RefSeq" id="WP_141412520.1">
    <property type="nucleotide sequence ID" value="NZ_AP019735.1"/>
</dbReference>
<dbReference type="Proteomes" id="UP000318946">
    <property type="component" value="Chromosome"/>
</dbReference>
<proteinExistence type="predicted"/>
<accession>A0A4Y1WS59</accession>
<reference evidence="2" key="1">
    <citation type="submission" date="2019-06" db="EMBL/GenBank/DDBJ databases">
        <title>Alistipes onderdonkii subsp. vulgaris subsp. nov., Alistipes dispar sp. nov. and Alistipes communis sp. nov., isolated from human faeces, and creation of Alistipes onderdonkii subsp. onderdonkii subsp. nov.</title>
        <authorList>
            <person name="Sakamoto M."/>
            <person name="Ikeyama N."/>
            <person name="Ogata Y."/>
            <person name="Suda W."/>
            <person name="Iino T."/>
            <person name="Hattori M."/>
            <person name="Ohkuma M."/>
        </authorList>
    </citation>
    <scope>NUCLEOTIDE SEQUENCE [LARGE SCALE GENOMIC DNA]</scope>
    <source>
        <strain evidence="2">5CBH24</strain>
    </source>
</reference>
<name>A0A3D2BB83_9BACT</name>
<dbReference type="AlphaFoldDB" id="A0A3D2BB83"/>
<dbReference type="InterPro" id="IPR037066">
    <property type="entry name" value="Plug_dom_sf"/>
</dbReference>
<evidence type="ECO:0000313" key="1">
    <source>
        <dbReference type="EMBL" id="BBL03903.1"/>
    </source>
</evidence>
<dbReference type="GeneID" id="78341936"/>
<dbReference type="KEGG" id="acou:A5CBH24_12160"/>
<dbReference type="Gene3D" id="3.30.1150.10">
    <property type="match status" value="1"/>
</dbReference>
<accession>A0A3D2BB83</accession>
<dbReference type="InterPro" id="IPR037682">
    <property type="entry name" value="TonB_C"/>
</dbReference>
<accession>A0A4Y1XS33</accession>
<sequence length="185" mass="20894">MNIRTILFLLVAAAVALPLSAQERRPVYIVNGERYEGDAFREIPPAEIERMEQLPADEQTIERYGSDASNGVILITLKYDSKAVFTADSLSFDRYVARRIKWDATDPVARVVYRFKVQCDGSVVLTDLLESTDGRLRRKVVKAVEEAPRWSPATKDGRPVETEHVLRVQLPEGRAMPPERAVILL</sequence>
<dbReference type="OrthoDB" id="1003401at2"/>
<dbReference type="Pfam" id="PF03544">
    <property type="entry name" value="TonB_C"/>
    <property type="match status" value="1"/>
</dbReference>
<dbReference type="GO" id="GO:0055085">
    <property type="term" value="P:transmembrane transport"/>
    <property type="evidence" value="ECO:0007669"/>
    <property type="project" value="InterPro"/>
</dbReference>
<dbReference type="Gene3D" id="2.170.130.10">
    <property type="entry name" value="TonB-dependent receptor, plug domain"/>
    <property type="match status" value="1"/>
</dbReference>
<gene>
    <name evidence="1" type="ORF">A5CBH24_12160</name>
</gene>
<organism evidence="1 2">
    <name type="scientific">Alistipes communis</name>
    <dbReference type="NCBI Taxonomy" id="2585118"/>
    <lineage>
        <taxon>Bacteria</taxon>
        <taxon>Pseudomonadati</taxon>
        <taxon>Bacteroidota</taxon>
        <taxon>Bacteroidia</taxon>
        <taxon>Bacteroidales</taxon>
        <taxon>Rikenellaceae</taxon>
        <taxon>Alistipes</taxon>
    </lineage>
</organism>
<keyword evidence="2" id="KW-1185">Reference proteome</keyword>
<dbReference type="SUPFAM" id="SSF74653">
    <property type="entry name" value="TolA/TonB C-terminal domain"/>
    <property type="match status" value="1"/>
</dbReference>
<dbReference type="STRING" id="1118061.GCA_000311925_01424"/>